<keyword evidence="1" id="KW-0808">Transferase</keyword>
<name>A0ABY7MC84_9BRAD</name>
<dbReference type="Gene3D" id="3.40.50.150">
    <property type="entry name" value="Vaccinia Virus protein VP39"/>
    <property type="match status" value="1"/>
</dbReference>
<accession>A0ABY7MC84</accession>
<dbReference type="SUPFAM" id="SSF53335">
    <property type="entry name" value="S-adenosyl-L-methionine-dependent methyltransferases"/>
    <property type="match status" value="1"/>
</dbReference>
<proteinExistence type="predicted"/>
<dbReference type="PANTHER" id="PTHR43861">
    <property type="entry name" value="TRANS-ACONITATE 2-METHYLTRANSFERASE-RELATED"/>
    <property type="match status" value="1"/>
</dbReference>
<dbReference type="CDD" id="cd02440">
    <property type="entry name" value="AdoMet_MTases"/>
    <property type="match status" value="1"/>
</dbReference>
<reference evidence="1" key="1">
    <citation type="submission" date="2021-12" db="EMBL/GenBank/DDBJ databases">
        <title>Bradyrhizobium xenonodulans sp. nov.</title>
        <authorList>
            <person name="Claassens R."/>
            <person name="Venter S.N."/>
            <person name="Beukes C.W."/>
            <person name="Stepkowski T."/>
            <person name="Steenkamp E.T."/>
        </authorList>
    </citation>
    <scope>NUCLEOTIDE SEQUENCE</scope>
    <source>
        <strain evidence="1">14AB</strain>
    </source>
</reference>
<dbReference type="EMBL" id="CP089391">
    <property type="protein sequence ID" value="WBL75734.1"/>
    <property type="molecule type" value="Genomic_DNA"/>
</dbReference>
<protein>
    <submittedName>
        <fullName evidence="1">Class I SAM-dependent methyltransferase</fullName>
    </submittedName>
</protein>
<sequence length="232" mass="26349">MSEVIYRDGSYLANNPSWHEEDSPWKARQIVRLLEANRLKPSTICEIGCGAGGILTSMAREMSPTTRFKGYEISPDAFALCASKRASNVQFSLTDLLAEDAEHFDVVLAIDVFEHVEDYFSFLRKLKPRATYKVFHIPLDMSVLWTLLKWPIVNGRNRVGHLHYFMKDTALATLRDSGYEIVDYFYTPCGIELPNLSVLDRCLKLPRKAAFSVHQDLTVRLLGGYSLLVLAK</sequence>
<evidence type="ECO:0000313" key="1">
    <source>
        <dbReference type="EMBL" id="WBL75734.1"/>
    </source>
</evidence>
<organism evidence="1 2">
    <name type="scientific">Bradyrhizobium xenonodulans</name>
    <dbReference type="NCBI Taxonomy" id="2736875"/>
    <lineage>
        <taxon>Bacteria</taxon>
        <taxon>Pseudomonadati</taxon>
        <taxon>Pseudomonadota</taxon>
        <taxon>Alphaproteobacteria</taxon>
        <taxon>Hyphomicrobiales</taxon>
        <taxon>Nitrobacteraceae</taxon>
        <taxon>Bradyrhizobium</taxon>
    </lineage>
</organism>
<dbReference type="GO" id="GO:0032259">
    <property type="term" value="P:methylation"/>
    <property type="evidence" value="ECO:0007669"/>
    <property type="project" value="UniProtKB-KW"/>
</dbReference>
<dbReference type="Pfam" id="PF13489">
    <property type="entry name" value="Methyltransf_23"/>
    <property type="match status" value="1"/>
</dbReference>
<keyword evidence="2" id="KW-1185">Reference proteome</keyword>
<gene>
    <name evidence="1" type="ORF">I3J27_22140</name>
</gene>
<dbReference type="InterPro" id="IPR029063">
    <property type="entry name" value="SAM-dependent_MTases_sf"/>
</dbReference>
<evidence type="ECO:0000313" key="2">
    <source>
        <dbReference type="Proteomes" id="UP001179614"/>
    </source>
</evidence>
<dbReference type="RefSeq" id="WP_270160549.1">
    <property type="nucleotide sequence ID" value="NZ_CP089391.1"/>
</dbReference>
<dbReference type="Proteomes" id="UP001179614">
    <property type="component" value="Chromosome"/>
</dbReference>
<dbReference type="GO" id="GO:0008168">
    <property type="term" value="F:methyltransferase activity"/>
    <property type="evidence" value="ECO:0007669"/>
    <property type="project" value="UniProtKB-KW"/>
</dbReference>
<keyword evidence="1" id="KW-0489">Methyltransferase</keyword>